<dbReference type="AlphaFoldDB" id="A0A543CUL1"/>
<feature type="transmembrane region" description="Helical" evidence="1">
    <location>
        <begin position="6"/>
        <end position="28"/>
    </location>
</feature>
<reference evidence="2 3" key="1">
    <citation type="submission" date="2019-06" db="EMBL/GenBank/DDBJ databases">
        <title>Sequencing the genomes of 1000 actinobacteria strains.</title>
        <authorList>
            <person name="Klenk H.-P."/>
        </authorList>
    </citation>
    <scope>NUCLEOTIDE SEQUENCE [LARGE SCALE GENOMIC DNA]</scope>
    <source>
        <strain evidence="2 3">DSM 102200</strain>
    </source>
</reference>
<name>A0A543CUL1_9ACTN</name>
<keyword evidence="1" id="KW-0812">Transmembrane</keyword>
<gene>
    <name evidence="2" type="ORF">FB559_6273</name>
</gene>
<sequence>MPAVAWVTLVITALIVAAAALGLIRVIFHLRAVRRTLGNVIGGVAVVAQRTSTVPEVLPAVNAELKPVRDFCESV</sequence>
<dbReference type="Proteomes" id="UP000316096">
    <property type="component" value="Unassembled WGS sequence"/>
</dbReference>
<accession>A0A543CUL1</accession>
<evidence type="ECO:0000313" key="2">
    <source>
        <dbReference type="EMBL" id="TQM00558.1"/>
    </source>
</evidence>
<dbReference type="RefSeq" id="WP_141960199.1">
    <property type="nucleotide sequence ID" value="NZ_VFOZ01000001.1"/>
</dbReference>
<dbReference type="OrthoDB" id="3579238at2"/>
<keyword evidence="1" id="KW-0472">Membrane</keyword>
<protein>
    <submittedName>
        <fullName evidence="2">Uncharacterized protein</fullName>
    </submittedName>
</protein>
<evidence type="ECO:0000313" key="3">
    <source>
        <dbReference type="Proteomes" id="UP000316096"/>
    </source>
</evidence>
<keyword evidence="1" id="KW-1133">Transmembrane helix</keyword>
<comment type="caution">
    <text evidence="2">The sequence shown here is derived from an EMBL/GenBank/DDBJ whole genome shotgun (WGS) entry which is preliminary data.</text>
</comment>
<keyword evidence="3" id="KW-1185">Reference proteome</keyword>
<organism evidence="2 3">
    <name type="scientific">Actinoallomurus bryophytorum</name>
    <dbReference type="NCBI Taxonomy" id="1490222"/>
    <lineage>
        <taxon>Bacteria</taxon>
        <taxon>Bacillati</taxon>
        <taxon>Actinomycetota</taxon>
        <taxon>Actinomycetes</taxon>
        <taxon>Streptosporangiales</taxon>
        <taxon>Thermomonosporaceae</taxon>
        <taxon>Actinoallomurus</taxon>
    </lineage>
</organism>
<proteinExistence type="predicted"/>
<evidence type="ECO:0000256" key="1">
    <source>
        <dbReference type="SAM" id="Phobius"/>
    </source>
</evidence>
<dbReference type="EMBL" id="VFOZ01000001">
    <property type="protein sequence ID" value="TQM00558.1"/>
    <property type="molecule type" value="Genomic_DNA"/>
</dbReference>